<evidence type="ECO:0000313" key="3">
    <source>
        <dbReference type="Proteomes" id="UP000002258"/>
    </source>
</evidence>
<organism evidence="2 3">
    <name type="scientific">Scheffersomyces stipitis (strain ATCC 58785 / CBS 6054 / NBRC 10063 / NRRL Y-11545)</name>
    <name type="common">Yeast</name>
    <name type="synonym">Pichia stipitis</name>
    <dbReference type="NCBI Taxonomy" id="322104"/>
    <lineage>
        <taxon>Eukaryota</taxon>
        <taxon>Fungi</taxon>
        <taxon>Dikarya</taxon>
        <taxon>Ascomycota</taxon>
        <taxon>Saccharomycotina</taxon>
        <taxon>Pichiomycetes</taxon>
        <taxon>Debaryomycetaceae</taxon>
        <taxon>Scheffersomyces</taxon>
    </lineage>
</organism>
<dbReference type="OMA" id="FYAKVYM"/>
<dbReference type="EMBL" id="CP000496">
    <property type="protein sequence ID" value="ABN64396.2"/>
    <property type="molecule type" value="Genomic_DNA"/>
</dbReference>
<gene>
    <name evidence="2" type="ORF">PICST_54662</name>
</gene>
<keyword evidence="3" id="KW-1185">Reference proteome</keyword>
<feature type="region of interest" description="Disordered" evidence="1">
    <location>
        <begin position="219"/>
        <end position="241"/>
    </location>
</feature>
<evidence type="ECO:0000313" key="2">
    <source>
        <dbReference type="EMBL" id="ABN64396.2"/>
    </source>
</evidence>
<reference evidence="2 3" key="1">
    <citation type="journal article" date="2007" name="Nat. Biotechnol.">
        <title>Genome sequence of the lignocellulose-bioconverting and xylose-fermenting yeast Pichia stipitis.</title>
        <authorList>
            <person name="Jeffries T.W."/>
            <person name="Grigoriev I.V."/>
            <person name="Grimwood J."/>
            <person name="Laplaza J.M."/>
            <person name="Aerts A."/>
            <person name="Salamov A."/>
            <person name="Schmutz J."/>
            <person name="Lindquist E."/>
            <person name="Dehal P."/>
            <person name="Shapiro H."/>
            <person name="Jin Y.S."/>
            <person name="Passoth V."/>
            <person name="Richardson P.M."/>
        </authorList>
    </citation>
    <scope>NUCLEOTIDE SEQUENCE [LARGE SCALE GENOMIC DNA]</scope>
    <source>
        <strain evidence="3">ATCC 58785 / CBS 6054 / NBRC 10063 / NRRL Y-11545</strain>
    </source>
</reference>
<dbReference type="KEGG" id="pic:PICST_54662"/>
<feature type="compositionally biased region" description="Basic and acidic residues" evidence="1">
    <location>
        <begin position="219"/>
        <end position="234"/>
    </location>
</feature>
<dbReference type="eggNOG" id="ENOG502RR79">
    <property type="taxonomic scope" value="Eukaryota"/>
</dbReference>
<dbReference type="OrthoDB" id="4012429at2759"/>
<dbReference type="Proteomes" id="UP000002258">
    <property type="component" value="Chromosome 2"/>
</dbReference>
<dbReference type="GeneID" id="4837432"/>
<proteinExistence type="predicted"/>
<accession>A3LNX4</accession>
<evidence type="ECO:0000256" key="1">
    <source>
        <dbReference type="SAM" id="MobiDB-lite"/>
    </source>
</evidence>
<dbReference type="AlphaFoldDB" id="A3LNX4"/>
<protein>
    <submittedName>
        <fullName evidence="2">Uncharacterized protein</fullName>
    </submittedName>
</protein>
<dbReference type="RefSeq" id="XP_001382425.2">
    <property type="nucleotide sequence ID" value="XM_001382388.1"/>
</dbReference>
<feature type="non-terminal residue" evidence="2">
    <location>
        <position position="1"/>
    </location>
</feature>
<dbReference type="InParanoid" id="A3LNX4"/>
<sequence length="241" mass="28331">EYIPFDKFPKVPQSILDQPVEELYKFIDEEPPMLSPEAIKQKKETYVDFAIPDKYLKYKTKDEITAKDRALVEELDKFLKLDDDEEIAQSQLKLIKLYYDQDSNTFQPLPEHTLKKSLSGMINLNPSLDEIDDEYLWKILPKGKLFGLPPFESKISPDGFKNWEKEMLERKHKENSARAIDAKEFNDFQSQLTDSKSFYAKTGARRKLNRKLVKKYKQLKEEGKIPKDMDKDPNDDNDDLL</sequence>
<name>A3LNX4_PICST</name>
<dbReference type="HOGENOM" id="CLU_060570_0_0_1"/>